<keyword evidence="6" id="KW-1185">Reference proteome</keyword>
<dbReference type="PANTHER" id="PTHR33397">
    <property type="entry name" value="UPF0331 PROTEIN YUTE"/>
    <property type="match status" value="1"/>
</dbReference>
<keyword evidence="2" id="KW-0540">Nuclease</keyword>
<comment type="similarity">
    <text evidence="4">Belongs to the HepT RNase toxin family.</text>
</comment>
<dbReference type="InterPro" id="IPR052379">
    <property type="entry name" value="Type_VII_TA_RNase"/>
</dbReference>
<evidence type="ECO:0000256" key="1">
    <source>
        <dbReference type="ARBA" id="ARBA00022649"/>
    </source>
</evidence>
<dbReference type="KEGG" id="ssei:FJR45_02910"/>
<dbReference type="GO" id="GO:0004540">
    <property type="term" value="F:RNA nuclease activity"/>
    <property type="evidence" value="ECO:0007669"/>
    <property type="project" value="InterPro"/>
</dbReference>
<name>A0A7M1B087_9BACT</name>
<dbReference type="RefSeq" id="WP_193151269.1">
    <property type="nucleotide sequence ID" value="NZ_CP041235.1"/>
</dbReference>
<evidence type="ECO:0000256" key="2">
    <source>
        <dbReference type="ARBA" id="ARBA00022722"/>
    </source>
</evidence>
<dbReference type="InterPro" id="IPR037038">
    <property type="entry name" value="HepT-like_sf"/>
</dbReference>
<accession>A0A7M1B087</accession>
<dbReference type="Pfam" id="PF01934">
    <property type="entry name" value="HepT-like"/>
    <property type="match status" value="1"/>
</dbReference>
<dbReference type="Gene3D" id="1.20.120.580">
    <property type="entry name" value="bsu32300-like"/>
    <property type="match status" value="1"/>
</dbReference>
<evidence type="ECO:0000313" key="6">
    <source>
        <dbReference type="Proteomes" id="UP000593719"/>
    </source>
</evidence>
<dbReference type="NCBIfam" id="NF047751">
    <property type="entry name" value="HepT_toxin"/>
    <property type="match status" value="1"/>
</dbReference>
<dbReference type="AlphaFoldDB" id="A0A7M1B087"/>
<evidence type="ECO:0000256" key="3">
    <source>
        <dbReference type="ARBA" id="ARBA00022801"/>
    </source>
</evidence>
<dbReference type="GO" id="GO:0110001">
    <property type="term" value="C:toxin-antitoxin complex"/>
    <property type="evidence" value="ECO:0007669"/>
    <property type="project" value="InterPro"/>
</dbReference>
<dbReference type="Proteomes" id="UP000593719">
    <property type="component" value="Chromosome"/>
</dbReference>
<dbReference type="InterPro" id="IPR008201">
    <property type="entry name" value="HepT-like"/>
</dbReference>
<protein>
    <submittedName>
        <fullName evidence="5">DUF86 domain-containing protein</fullName>
    </submittedName>
</protein>
<dbReference type="PANTHER" id="PTHR33397:SF5">
    <property type="entry name" value="RNASE YUTE-RELATED"/>
    <property type="match status" value="1"/>
</dbReference>
<organism evidence="5 6">
    <name type="scientific">Sulfurimonas sediminis</name>
    <dbReference type="NCBI Taxonomy" id="2590020"/>
    <lineage>
        <taxon>Bacteria</taxon>
        <taxon>Pseudomonadati</taxon>
        <taxon>Campylobacterota</taxon>
        <taxon>Epsilonproteobacteria</taxon>
        <taxon>Campylobacterales</taxon>
        <taxon>Sulfurimonadaceae</taxon>
        <taxon>Sulfurimonas</taxon>
    </lineage>
</organism>
<proteinExistence type="inferred from homology"/>
<evidence type="ECO:0000256" key="4">
    <source>
        <dbReference type="ARBA" id="ARBA00024207"/>
    </source>
</evidence>
<dbReference type="GO" id="GO:0016787">
    <property type="term" value="F:hydrolase activity"/>
    <property type="evidence" value="ECO:0007669"/>
    <property type="project" value="UniProtKB-KW"/>
</dbReference>
<keyword evidence="3" id="KW-0378">Hydrolase</keyword>
<sequence length="135" mass="15959">MLHKIEQKIRSIEELLAILDDLKADCKERFLADKIYQGALLHYLYLVSDSSIALAEMMIKYKNLRKSNSYYESIDLLGEYNIIPAEFAYDFAKIASFRNFLAHHYERIDYKEICESTLAKLSEIKLYLEYIRKSL</sequence>
<reference evidence="5 6" key="1">
    <citation type="submission" date="2019-06" db="EMBL/GenBank/DDBJ databases">
        <title>Sulfurimonas gotlandica sp. nov., a chemoautotrophic and psychrotolerant epsilonproteobacterium isolated from a pelagic redoxcline, and an emended description of the genus Sulfurimonas.</title>
        <authorList>
            <person name="Wang S."/>
            <person name="Jiang L."/>
            <person name="Shao Z."/>
        </authorList>
    </citation>
    <scope>NUCLEOTIDE SEQUENCE [LARGE SCALE GENOMIC DNA]</scope>
    <source>
        <strain evidence="5 6">S2-6</strain>
    </source>
</reference>
<dbReference type="EMBL" id="CP041235">
    <property type="protein sequence ID" value="QOP42956.1"/>
    <property type="molecule type" value="Genomic_DNA"/>
</dbReference>
<keyword evidence="1" id="KW-1277">Toxin-antitoxin system</keyword>
<evidence type="ECO:0000313" key="5">
    <source>
        <dbReference type="EMBL" id="QOP42956.1"/>
    </source>
</evidence>
<gene>
    <name evidence="5" type="ORF">FJR45_02910</name>
</gene>